<dbReference type="KEGG" id="amuc:Pan181_38950"/>
<dbReference type="CDD" id="cd14014">
    <property type="entry name" value="STKc_PknB_like"/>
    <property type="match status" value="1"/>
</dbReference>
<feature type="binding site" evidence="4">
    <location>
        <position position="88"/>
    </location>
    <ligand>
        <name>ATP</name>
        <dbReference type="ChEBI" id="CHEBI:30616"/>
    </ligand>
</feature>
<evidence type="ECO:0000256" key="2">
    <source>
        <dbReference type="ARBA" id="ARBA00022840"/>
    </source>
</evidence>
<evidence type="ECO:0000259" key="6">
    <source>
        <dbReference type="PROSITE" id="PS50110"/>
    </source>
</evidence>
<evidence type="ECO:0000313" key="7">
    <source>
        <dbReference type="EMBL" id="QDU57675.1"/>
    </source>
</evidence>
<evidence type="ECO:0000259" key="5">
    <source>
        <dbReference type="PROSITE" id="PS50011"/>
    </source>
</evidence>
<feature type="domain" description="Response regulatory" evidence="6">
    <location>
        <begin position="347"/>
        <end position="465"/>
    </location>
</feature>
<evidence type="ECO:0000256" key="3">
    <source>
        <dbReference type="PROSITE-ProRule" id="PRU00169"/>
    </source>
</evidence>
<dbReference type="Gene3D" id="3.40.50.2300">
    <property type="match status" value="1"/>
</dbReference>
<protein>
    <submittedName>
        <fullName evidence="7">Serine/threonine-protein kinase PrkC</fullName>
        <ecNumber evidence="7">2.7.11.1</ecNumber>
    </submittedName>
</protein>
<dbReference type="InterPro" id="IPR017441">
    <property type="entry name" value="Protein_kinase_ATP_BS"/>
</dbReference>
<dbReference type="PROSITE" id="PS50011">
    <property type="entry name" value="PROTEIN_KINASE_DOM"/>
    <property type="match status" value="1"/>
</dbReference>
<dbReference type="SUPFAM" id="SSF56112">
    <property type="entry name" value="Protein kinase-like (PK-like)"/>
    <property type="match status" value="1"/>
</dbReference>
<dbReference type="GO" id="GO:0004674">
    <property type="term" value="F:protein serine/threonine kinase activity"/>
    <property type="evidence" value="ECO:0007669"/>
    <property type="project" value="UniProtKB-EC"/>
</dbReference>
<keyword evidence="7" id="KW-0808">Transferase</keyword>
<dbReference type="InterPro" id="IPR011009">
    <property type="entry name" value="Kinase-like_dom_sf"/>
</dbReference>
<dbReference type="InterPro" id="IPR008271">
    <property type="entry name" value="Ser/Thr_kinase_AS"/>
</dbReference>
<dbReference type="SUPFAM" id="SSF52172">
    <property type="entry name" value="CheY-like"/>
    <property type="match status" value="1"/>
</dbReference>
<evidence type="ECO:0000256" key="1">
    <source>
        <dbReference type="ARBA" id="ARBA00022741"/>
    </source>
</evidence>
<dbReference type="GO" id="GO:0005524">
    <property type="term" value="F:ATP binding"/>
    <property type="evidence" value="ECO:0007669"/>
    <property type="project" value="UniProtKB-UniRule"/>
</dbReference>
<name>A0A518ASH2_9BACT</name>
<dbReference type="PROSITE" id="PS00107">
    <property type="entry name" value="PROTEIN_KINASE_ATP"/>
    <property type="match status" value="1"/>
</dbReference>
<keyword evidence="2 4" id="KW-0067">ATP-binding</keyword>
<proteinExistence type="predicted"/>
<comment type="caution">
    <text evidence="3">Lacks conserved residue(s) required for the propagation of feature annotation.</text>
</comment>
<dbReference type="PROSITE" id="PS00108">
    <property type="entry name" value="PROTEIN_KINASE_ST"/>
    <property type="match status" value="1"/>
</dbReference>
<dbReference type="Proteomes" id="UP000315750">
    <property type="component" value="Chromosome"/>
</dbReference>
<gene>
    <name evidence="7" type="primary">prkC_8</name>
    <name evidence="7" type="ORF">Pan181_38950</name>
</gene>
<keyword evidence="7" id="KW-0418">Kinase</keyword>
<accession>A0A518ASH2</accession>
<dbReference type="GO" id="GO:0000160">
    <property type="term" value="P:phosphorelay signal transduction system"/>
    <property type="evidence" value="ECO:0007669"/>
    <property type="project" value="InterPro"/>
</dbReference>
<keyword evidence="1 4" id="KW-0547">Nucleotide-binding</keyword>
<sequence length="470" mass="52994">MEVGILDHRQLQVVRGELGTRSPDLATMSQELLRRNLLTQYQLERLVKGLQSGFFYGKYKVLYCVGAGSFARVFRAVHVDTNEVFAVKVLRNRCITEYADSFRREGELGASLKHPNIVPIHEVYSKRDVHYIVMDFIEGRNLREFTRVRRVFAPLEAAKILDGMLAGLNYAFQQGVSHRDLKMSNVLVSSEGESKLLDFGLAAIESDVAGDTGVKRTVEYAALERATGVRKDDARSDIFFAGCIFYHMLSGRSPMPEGRDRAKQLSKETFQNIPPIASVAPKVPPTFAKVINRAIEFDPEKRYQTPLEMLTDLKIAAKRLAERGATQSVKNELASNEGHNEQGEPRRLMVVESNVKMQDVLRNLFKQHGYRVLVASDPERAIDRFYTDSDAAEVVLFSSGHNGRATLEAFNRFATESGTRDIPAILLLDEAHATWEPEANVSDHRLTITMPIKQRELRQAVRKVLSRQAV</sequence>
<dbReference type="PANTHER" id="PTHR24348:SF68">
    <property type="entry name" value="SERINE_THREONINE-PROTEIN KINASE ATG1C"/>
    <property type="match status" value="1"/>
</dbReference>
<dbReference type="InterPro" id="IPR001789">
    <property type="entry name" value="Sig_transdc_resp-reg_receiver"/>
</dbReference>
<dbReference type="InterPro" id="IPR000719">
    <property type="entry name" value="Prot_kinase_dom"/>
</dbReference>
<dbReference type="PROSITE" id="PS50110">
    <property type="entry name" value="RESPONSE_REGULATORY"/>
    <property type="match status" value="1"/>
</dbReference>
<evidence type="ECO:0000256" key="4">
    <source>
        <dbReference type="PROSITE-ProRule" id="PRU10141"/>
    </source>
</evidence>
<dbReference type="Gene3D" id="1.10.510.10">
    <property type="entry name" value="Transferase(Phosphotransferase) domain 1"/>
    <property type="match status" value="1"/>
</dbReference>
<dbReference type="GO" id="GO:0005737">
    <property type="term" value="C:cytoplasm"/>
    <property type="evidence" value="ECO:0007669"/>
    <property type="project" value="TreeGrafter"/>
</dbReference>
<evidence type="ECO:0000313" key="8">
    <source>
        <dbReference type="Proteomes" id="UP000315750"/>
    </source>
</evidence>
<feature type="domain" description="Protein kinase" evidence="5">
    <location>
        <begin position="59"/>
        <end position="315"/>
    </location>
</feature>
<dbReference type="PANTHER" id="PTHR24348">
    <property type="entry name" value="SERINE/THREONINE-PROTEIN KINASE UNC-51-RELATED"/>
    <property type="match status" value="1"/>
</dbReference>
<dbReference type="AlphaFoldDB" id="A0A518ASH2"/>
<dbReference type="InterPro" id="IPR011006">
    <property type="entry name" value="CheY-like_superfamily"/>
</dbReference>
<dbReference type="EMBL" id="CP036278">
    <property type="protein sequence ID" value="QDU57675.1"/>
    <property type="molecule type" value="Genomic_DNA"/>
</dbReference>
<dbReference type="SMART" id="SM00220">
    <property type="entry name" value="S_TKc"/>
    <property type="match status" value="1"/>
</dbReference>
<reference evidence="7 8" key="1">
    <citation type="submission" date="2019-02" db="EMBL/GenBank/DDBJ databases">
        <title>Deep-cultivation of Planctomycetes and their phenomic and genomic characterization uncovers novel biology.</title>
        <authorList>
            <person name="Wiegand S."/>
            <person name="Jogler M."/>
            <person name="Boedeker C."/>
            <person name="Pinto D."/>
            <person name="Vollmers J."/>
            <person name="Rivas-Marin E."/>
            <person name="Kohn T."/>
            <person name="Peeters S.H."/>
            <person name="Heuer A."/>
            <person name="Rast P."/>
            <person name="Oberbeckmann S."/>
            <person name="Bunk B."/>
            <person name="Jeske O."/>
            <person name="Meyerdierks A."/>
            <person name="Storesund J.E."/>
            <person name="Kallscheuer N."/>
            <person name="Luecker S."/>
            <person name="Lage O.M."/>
            <person name="Pohl T."/>
            <person name="Merkel B.J."/>
            <person name="Hornburger P."/>
            <person name="Mueller R.-W."/>
            <person name="Bruemmer F."/>
            <person name="Labrenz M."/>
            <person name="Spormann A.M."/>
            <person name="Op den Camp H."/>
            <person name="Overmann J."/>
            <person name="Amann R."/>
            <person name="Jetten M.S.M."/>
            <person name="Mascher T."/>
            <person name="Medema M.H."/>
            <person name="Devos D.P."/>
            <person name="Kaster A.-K."/>
            <person name="Ovreas L."/>
            <person name="Rohde M."/>
            <person name="Galperin M.Y."/>
            <person name="Jogler C."/>
        </authorList>
    </citation>
    <scope>NUCLEOTIDE SEQUENCE [LARGE SCALE GENOMIC DNA]</scope>
    <source>
        <strain evidence="7 8">Pan181</strain>
    </source>
</reference>
<keyword evidence="8" id="KW-1185">Reference proteome</keyword>
<organism evidence="7 8">
    <name type="scientific">Aeoliella mucimassa</name>
    <dbReference type="NCBI Taxonomy" id="2527972"/>
    <lineage>
        <taxon>Bacteria</taxon>
        <taxon>Pseudomonadati</taxon>
        <taxon>Planctomycetota</taxon>
        <taxon>Planctomycetia</taxon>
        <taxon>Pirellulales</taxon>
        <taxon>Lacipirellulaceae</taxon>
        <taxon>Aeoliella</taxon>
    </lineage>
</organism>
<dbReference type="Pfam" id="PF00069">
    <property type="entry name" value="Pkinase"/>
    <property type="match status" value="1"/>
</dbReference>
<dbReference type="InterPro" id="IPR045269">
    <property type="entry name" value="Atg1-like"/>
</dbReference>
<dbReference type="EC" id="2.7.11.1" evidence="7"/>